<proteinExistence type="predicted"/>
<dbReference type="PANTHER" id="PTHR42852">
    <property type="entry name" value="THIOL:DISULFIDE INTERCHANGE PROTEIN DSBE"/>
    <property type="match status" value="1"/>
</dbReference>
<keyword evidence="7" id="KW-0472">Membrane</keyword>
<keyword evidence="4" id="KW-1015">Disulfide bond</keyword>
<dbReference type="GO" id="GO:0016209">
    <property type="term" value="F:antioxidant activity"/>
    <property type="evidence" value="ECO:0007669"/>
    <property type="project" value="InterPro"/>
</dbReference>
<dbReference type="GO" id="GO:0017004">
    <property type="term" value="P:cytochrome complex assembly"/>
    <property type="evidence" value="ECO:0007669"/>
    <property type="project" value="UniProtKB-KW"/>
</dbReference>
<dbReference type="Gene3D" id="3.40.30.10">
    <property type="entry name" value="Glutaredoxin"/>
    <property type="match status" value="1"/>
</dbReference>
<dbReference type="InterPro" id="IPR000866">
    <property type="entry name" value="AhpC/TSA"/>
</dbReference>
<dbReference type="Pfam" id="PF00578">
    <property type="entry name" value="AhpC-TSA"/>
    <property type="match status" value="1"/>
</dbReference>
<dbReference type="PROSITE" id="PS00194">
    <property type="entry name" value="THIOREDOXIN_1"/>
    <property type="match status" value="1"/>
</dbReference>
<evidence type="ECO:0000313" key="10">
    <source>
        <dbReference type="Proteomes" id="UP000548304"/>
    </source>
</evidence>
<evidence type="ECO:0000256" key="1">
    <source>
        <dbReference type="ARBA" id="ARBA00004196"/>
    </source>
</evidence>
<keyword evidence="3" id="KW-0735">Signal-anchor</keyword>
<dbReference type="SUPFAM" id="SSF52833">
    <property type="entry name" value="Thioredoxin-like"/>
    <property type="match status" value="1"/>
</dbReference>
<evidence type="ECO:0000256" key="7">
    <source>
        <dbReference type="SAM" id="Phobius"/>
    </source>
</evidence>
<keyword evidence="5" id="KW-0676">Redox-active center</keyword>
<comment type="caution">
    <text evidence="9">The sequence shown here is derived from an EMBL/GenBank/DDBJ whole genome shotgun (WGS) entry which is preliminary data.</text>
</comment>
<dbReference type="GO" id="GO:0030313">
    <property type="term" value="C:cell envelope"/>
    <property type="evidence" value="ECO:0007669"/>
    <property type="project" value="UniProtKB-SubCell"/>
</dbReference>
<dbReference type="AlphaFoldDB" id="A0A852Z2R8"/>
<dbReference type="GO" id="GO:0016491">
    <property type="term" value="F:oxidoreductase activity"/>
    <property type="evidence" value="ECO:0007669"/>
    <property type="project" value="InterPro"/>
</dbReference>
<protein>
    <submittedName>
        <fullName evidence="9">Thiol-disulfide isomerase/thioredoxin</fullName>
    </submittedName>
</protein>
<dbReference type="PROSITE" id="PS51352">
    <property type="entry name" value="THIOREDOXIN_2"/>
    <property type="match status" value="1"/>
</dbReference>
<dbReference type="InterPro" id="IPR013766">
    <property type="entry name" value="Thioredoxin_domain"/>
</dbReference>
<gene>
    <name evidence="9" type="ORF">FHR84_003827</name>
</gene>
<comment type="subcellular location">
    <subcellularLocation>
        <location evidence="1">Cell envelope</location>
    </subcellularLocation>
</comment>
<accession>A0A852Z2R8</accession>
<evidence type="ECO:0000256" key="5">
    <source>
        <dbReference type="ARBA" id="ARBA00023284"/>
    </source>
</evidence>
<evidence type="ECO:0000259" key="8">
    <source>
        <dbReference type="PROSITE" id="PS51352"/>
    </source>
</evidence>
<feature type="region of interest" description="Disordered" evidence="6">
    <location>
        <begin position="35"/>
        <end position="56"/>
    </location>
</feature>
<feature type="transmembrane region" description="Helical" evidence="7">
    <location>
        <begin position="15"/>
        <end position="33"/>
    </location>
</feature>
<dbReference type="RefSeq" id="WP_179536804.1">
    <property type="nucleotide sequence ID" value="NZ_JACBYW010000007.1"/>
</dbReference>
<dbReference type="InterPro" id="IPR036249">
    <property type="entry name" value="Thioredoxin-like_sf"/>
</dbReference>
<name>A0A852Z2R8_9ACTN</name>
<organism evidence="9 10">
    <name type="scientific">Actinopolyspora biskrensis</name>
    <dbReference type="NCBI Taxonomy" id="1470178"/>
    <lineage>
        <taxon>Bacteria</taxon>
        <taxon>Bacillati</taxon>
        <taxon>Actinomycetota</taxon>
        <taxon>Actinomycetes</taxon>
        <taxon>Actinopolysporales</taxon>
        <taxon>Actinopolysporaceae</taxon>
        <taxon>Actinopolyspora</taxon>
    </lineage>
</organism>
<feature type="domain" description="Thioredoxin" evidence="8">
    <location>
        <begin position="78"/>
        <end position="220"/>
    </location>
</feature>
<evidence type="ECO:0000256" key="4">
    <source>
        <dbReference type="ARBA" id="ARBA00023157"/>
    </source>
</evidence>
<dbReference type="EMBL" id="JACBYW010000007">
    <property type="protein sequence ID" value="NYH80470.1"/>
    <property type="molecule type" value="Genomic_DNA"/>
</dbReference>
<evidence type="ECO:0000256" key="6">
    <source>
        <dbReference type="SAM" id="MobiDB-lite"/>
    </source>
</evidence>
<dbReference type="InterPro" id="IPR017937">
    <property type="entry name" value="Thioredoxin_CS"/>
</dbReference>
<dbReference type="InterPro" id="IPR050553">
    <property type="entry name" value="Thioredoxin_ResA/DsbE_sf"/>
</dbReference>
<evidence type="ECO:0000256" key="2">
    <source>
        <dbReference type="ARBA" id="ARBA00022748"/>
    </source>
</evidence>
<dbReference type="Proteomes" id="UP000548304">
    <property type="component" value="Unassembled WGS sequence"/>
</dbReference>
<evidence type="ECO:0000256" key="3">
    <source>
        <dbReference type="ARBA" id="ARBA00022968"/>
    </source>
</evidence>
<keyword evidence="7" id="KW-0812">Transmembrane</keyword>
<evidence type="ECO:0000313" key="9">
    <source>
        <dbReference type="EMBL" id="NYH80470.1"/>
    </source>
</evidence>
<reference evidence="9 10" key="1">
    <citation type="submission" date="2020-07" db="EMBL/GenBank/DDBJ databases">
        <title>Genomic Encyclopedia of Type Strains, Phase III (KMG-III): the genomes of soil and plant-associated and newly described type strains.</title>
        <authorList>
            <person name="Whitman W."/>
        </authorList>
    </citation>
    <scope>NUCLEOTIDE SEQUENCE [LARGE SCALE GENOMIC DNA]</scope>
    <source>
        <strain evidence="9 10">CECT 8576</strain>
    </source>
</reference>
<dbReference type="PANTHER" id="PTHR42852:SF6">
    <property type="entry name" value="THIOL:DISULFIDE INTERCHANGE PROTEIN DSBE"/>
    <property type="match status" value="1"/>
</dbReference>
<dbReference type="GO" id="GO:0016853">
    <property type="term" value="F:isomerase activity"/>
    <property type="evidence" value="ECO:0007669"/>
    <property type="project" value="UniProtKB-KW"/>
</dbReference>
<keyword evidence="7" id="KW-1133">Transmembrane helix</keyword>
<keyword evidence="9" id="KW-0413">Isomerase</keyword>
<keyword evidence="10" id="KW-1185">Reference proteome</keyword>
<sequence length="222" mass="23710">MSSEQPDRRGFGREIRWTLIVVVVAVLGAVALWPRGEDPSSGTGAPPGAAERSRPDVETLRQRADLAGCAPASGADTSAAAHETPLSGVTGTCLGDGSPTDLAEALAGRTTLVNVWATWCPPCRKELPALQEYSEQPDSARVVGLQVQSDAKSGLELLDSLNVRLPVLHAERERVAEALPAPRPLPASYLVTPEGRVERLPPEVFETPEQIRRAVDDKLEAR</sequence>
<keyword evidence="2" id="KW-0201">Cytochrome c-type biogenesis</keyword>
<dbReference type="CDD" id="cd02966">
    <property type="entry name" value="TlpA_like_family"/>
    <property type="match status" value="1"/>
</dbReference>